<evidence type="ECO:0000313" key="18">
    <source>
        <dbReference type="EMBL" id="MBK1618689.1"/>
    </source>
</evidence>
<sequence length="387" mass="41379">MQPLQIGSVSIPNRLILAPMAGVTDQPFRLLCRRLGAGLTISEMVSANPALRNTRKSRERTDHRGEPGPIAVQIAGSDPQQMAEAARHNADCGAELIDINLGCPAKKVCKAAAGSALLRDEALVGRILEAVVRSVDVPVTLKTRTGWSPETRNLANIARIAEASGIQLLTVHGRTRACGYQGEAEVESLAGIREQCALPLVANGDIDRATKAIEVLNSTGADAIMLGRAAMGRPWIFGSMAAALRGLATTAHPASDQLSARVSEVPRAPSMAWIGAILMEHLDRLYCFYGEQRGVLIARKHIGWTLRDLRGGSDSSAEGEHLRQRLMATTTAASQLDLLRKHFADCISADCISSGVLARSADSTDGLSDFASLAPDIHWIRHQGVNR</sequence>
<comment type="catalytic activity">
    <reaction evidence="11 12">
        <text>a 5,6-dihydrouridine in tRNA + NAD(+) = a uridine in tRNA + NADH + H(+)</text>
        <dbReference type="Rhea" id="RHEA:54452"/>
        <dbReference type="Rhea" id="RHEA-COMP:13339"/>
        <dbReference type="Rhea" id="RHEA-COMP:13887"/>
        <dbReference type="ChEBI" id="CHEBI:15378"/>
        <dbReference type="ChEBI" id="CHEBI:57540"/>
        <dbReference type="ChEBI" id="CHEBI:57945"/>
        <dbReference type="ChEBI" id="CHEBI:65315"/>
        <dbReference type="ChEBI" id="CHEBI:74443"/>
    </reaction>
</comment>
<evidence type="ECO:0000256" key="12">
    <source>
        <dbReference type="HAMAP-Rule" id="MF_02042"/>
    </source>
</evidence>
<feature type="binding site" evidence="12 15">
    <location>
        <begin position="227"/>
        <end position="228"/>
    </location>
    <ligand>
        <name>FMN</name>
        <dbReference type="ChEBI" id="CHEBI:58210"/>
    </ligand>
</feature>
<dbReference type="HAMAP" id="MF_02042">
    <property type="entry name" value="DusB_subfam"/>
    <property type="match status" value="1"/>
</dbReference>
<comment type="function">
    <text evidence="2 12 13">Catalyzes the synthesis of 5,6-dihydrouridine (D), a modified base found in the D-loop of most tRNAs, via the reduction of the C5-C6 double bond in target uridines.</text>
</comment>
<feature type="binding site" evidence="12 15">
    <location>
        <position position="73"/>
    </location>
    <ligand>
        <name>FMN</name>
        <dbReference type="ChEBI" id="CHEBI:58210"/>
    </ligand>
</feature>
<dbReference type="InterPro" id="IPR001269">
    <property type="entry name" value="DUS_fam"/>
</dbReference>
<comment type="cofactor">
    <cofactor evidence="1 12 13 15">
        <name>FMN</name>
        <dbReference type="ChEBI" id="CHEBI:58210"/>
    </cofactor>
</comment>
<feature type="binding site" evidence="15">
    <location>
        <position position="172"/>
    </location>
    <ligand>
        <name>FMN</name>
        <dbReference type="ChEBI" id="CHEBI:58210"/>
    </ligand>
</feature>
<evidence type="ECO:0000256" key="14">
    <source>
        <dbReference type="PIRSR" id="PIRSR006621-1"/>
    </source>
</evidence>
<feature type="active site" description="Proton donor" evidence="12 14">
    <location>
        <position position="103"/>
    </location>
</feature>
<dbReference type="Proteomes" id="UP001138768">
    <property type="component" value="Unassembled WGS sequence"/>
</dbReference>
<comment type="catalytic activity">
    <reaction evidence="10 12">
        <text>a 5,6-dihydrouridine in tRNA + NADP(+) = a uridine in tRNA + NADPH + H(+)</text>
        <dbReference type="Rhea" id="RHEA:23624"/>
        <dbReference type="Rhea" id="RHEA-COMP:13339"/>
        <dbReference type="Rhea" id="RHEA-COMP:13887"/>
        <dbReference type="ChEBI" id="CHEBI:15378"/>
        <dbReference type="ChEBI" id="CHEBI:57783"/>
        <dbReference type="ChEBI" id="CHEBI:58349"/>
        <dbReference type="ChEBI" id="CHEBI:65315"/>
        <dbReference type="ChEBI" id="CHEBI:74443"/>
    </reaction>
</comment>
<evidence type="ECO:0000256" key="5">
    <source>
        <dbReference type="ARBA" id="ARBA00022643"/>
    </source>
</evidence>
<feature type="binding site" evidence="12 15">
    <location>
        <position position="142"/>
    </location>
    <ligand>
        <name>FMN</name>
        <dbReference type="ChEBI" id="CHEBI:58210"/>
    </ligand>
</feature>
<evidence type="ECO:0000256" key="11">
    <source>
        <dbReference type="ARBA" id="ARBA00048802"/>
    </source>
</evidence>
<feature type="binding site" evidence="12 15">
    <location>
        <begin position="19"/>
        <end position="21"/>
    </location>
    <ligand>
        <name>FMN</name>
        <dbReference type="ChEBI" id="CHEBI:58210"/>
    </ligand>
</feature>
<dbReference type="SUPFAM" id="SSF51395">
    <property type="entry name" value="FMN-linked oxidoreductases"/>
    <property type="match status" value="1"/>
</dbReference>
<keyword evidence="15" id="KW-0547">Nucleotide-binding</keyword>
<keyword evidence="6 12" id="KW-0819">tRNA processing</keyword>
<dbReference type="InterPro" id="IPR032887">
    <property type="entry name" value="DusB"/>
</dbReference>
<dbReference type="EC" id="1.3.1.-" evidence="12"/>
<evidence type="ECO:0000256" key="10">
    <source>
        <dbReference type="ARBA" id="ARBA00048205"/>
    </source>
</evidence>
<reference evidence="18 19" key="1">
    <citation type="journal article" date="2020" name="Microorganisms">
        <title>Osmotic Adaptation and Compatible Solute Biosynthesis of Phototrophic Bacteria as Revealed from Genome Analyses.</title>
        <authorList>
            <person name="Imhoff J.F."/>
            <person name="Rahn T."/>
            <person name="Kunzel S."/>
            <person name="Keller A."/>
            <person name="Neulinger S.C."/>
        </authorList>
    </citation>
    <scope>NUCLEOTIDE SEQUENCE [LARGE SCALE GENOMIC DNA]</scope>
    <source>
        <strain evidence="18 19">DSM 25653</strain>
    </source>
</reference>
<dbReference type="InterPro" id="IPR035587">
    <property type="entry name" value="DUS-like_FMN-bd"/>
</dbReference>
<evidence type="ECO:0000259" key="17">
    <source>
        <dbReference type="Pfam" id="PF01207"/>
    </source>
</evidence>
<dbReference type="Pfam" id="PF01207">
    <property type="entry name" value="Dus"/>
    <property type="match status" value="1"/>
</dbReference>
<dbReference type="InterPro" id="IPR004652">
    <property type="entry name" value="DusB-like"/>
</dbReference>
<dbReference type="PANTHER" id="PTHR45846:SF1">
    <property type="entry name" value="TRNA-DIHYDROURIDINE(47) SYNTHASE [NAD(P)(+)]-LIKE"/>
    <property type="match status" value="1"/>
</dbReference>
<comment type="similarity">
    <text evidence="13">Belongs to the dus family.</text>
</comment>
<feature type="region of interest" description="Disordered" evidence="16">
    <location>
        <begin position="50"/>
        <end position="69"/>
    </location>
</feature>
<dbReference type="GO" id="GO:0010181">
    <property type="term" value="F:FMN binding"/>
    <property type="evidence" value="ECO:0007669"/>
    <property type="project" value="UniProtKB-UniRule"/>
</dbReference>
<accession>A0A9X1B443</accession>
<dbReference type="GO" id="GO:0017150">
    <property type="term" value="F:tRNA dihydrouridine synthase activity"/>
    <property type="evidence" value="ECO:0007669"/>
    <property type="project" value="UniProtKB-UniRule"/>
</dbReference>
<evidence type="ECO:0000256" key="1">
    <source>
        <dbReference type="ARBA" id="ARBA00001917"/>
    </source>
</evidence>
<dbReference type="PROSITE" id="PS01136">
    <property type="entry name" value="UPF0034"/>
    <property type="match status" value="1"/>
</dbReference>
<evidence type="ECO:0000256" key="7">
    <source>
        <dbReference type="ARBA" id="ARBA00022857"/>
    </source>
</evidence>
<keyword evidence="19" id="KW-1185">Reference proteome</keyword>
<evidence type="ECO:0000256" key="3">
    <source>
        <dbReference type="ARBA" id="ARBA00022555"/>
    </source>
</evidence>
<name>A0A9X1B443_9GAMM</name>
<keyword evidence="3 12" id="KW-0820">tRNA-binding</keyword>
<dbReference type="InterPro" id="IPR013785">
    <property type="entry name" value="Aldolase_TIM"/>
</dbReference>
<evidence type="ECO:0000256" key="2">
    <source>
        <dbReference type="ARBA" id="ARBA00002790"/>
    </source>
</evidence>
<dbReference type="AlphaFoldDB" id="A0A9X1B443"/>
<proteinExistence type="inferred from homology"/>
<dbReference type="InterPro" id="IPR018517">
    <property type="entry name" value="tRNA_hU_synthase_CS"/>
</dbReference>
<dbReference type="PIRSF" id="PIRSF006621">
    <property type="entry name" value="Dus"/>
    <property type="match status" value="1"/>
</dbReference>
<dbReference type="InterPro" id="IPR024036">
    <property type="entry name" value="tRNA-dHydroUridine_Synthase_C"/>
</dbReference>
<evidence type="ECO:0000256" key="6">
    <source>
        <dbReference type="ARBA" id="ARBA00022694"/>
    </source>
</evidence>
<keyword evidence="9 12" id="KW-0560">Oxidoreductase</keyword>
<keyword evidence="8 12" id="KW-0694">RNA-binding</keyword>
<comment type="similarity">
    <text evidence="12">Belongs to the Dus family. DusB subfamily.</text>
</comment>
<evidence type="ECO:0000256" key="9">
    <source>
        <dbReference type="ARBA" id="ARBA00023002"/>
    </source>
</evidence>
<evidence type="ECO:0000256" key="15">
    <source>
        <dbReference type="PIRSR" id="PIRSR006621-2"/>
    </source>
</evidence>
<dbReference type="Gene3D" id="1.10.1200.80">
    <property type="entry name" value="Putative flavin oxidoreducatase, domain 2"/>
    <property type="match status" value="1"/>
</dbReference>
<dbReference type="GO" id="GO:0050660">
    <property type="term" value="F:flavin adenine dinucleotide binding"/>
    <property type="evidence" value="ECO:0007669"/>
    <property type="project" value="InterPro"/>
</dbReference>
<protein>
    <recommendedName>
        <fullName evidence="12">tRNA-dihydrouridine synthase B</fullName>
        <ecNumber evidence="12">1.3.1.-</ecNumber>
    </recommendedName>
</protein>
<feature type="domain" description="DUS-like FMN-binding" evidence="17">
    <location>
        <begin position="16"/>
        <end position="344"/>
    </location>
</feature>
<comment type="caution">
    <text evidence="18">The sequence shown here is derived from an EMBL/GenBank/DDBJ whole genome shotgun (WGS) entry which is preliminary data.</text>
</comment>
<organism evidence="18 19">
    <name type="scientific">Lamprobacter modestohalophilus</name>
    <dbReference type="NCBI Taxonomy" id="1064514"/>
    <lineage>
        <taxon>Bacteria</taxon>
        <taxon>Pseudomonadati</taxon>
        <taxon>Pseudomonadota</taxon>
        <taxon>Gammaproteobacteria</taxon>
        <taxon>Chromatiales</taxon>
        <taxon>Chromatiaceae</taxon>
        <taxon>Lamprobacter</taxon>
    </lineage>
</organism>
<dbReference type="PANTHER" id="PTHR45846">
    <property type="entry name" value="TRNA-DIHYDROURIDINE(47) SYNTHASE [NAD(P)(+)]-LIKE"/>
    <property type="match status" value="1"/>
</dbReference>
<evidence type="ECO:0000256" key="8">
    <source>
        <dbReference type="ARBA" id="ARBA00022884"/>
    </source>
</evidence>
<keyword evidence="5 12" id="KW-0288">FMN</keyword>
<dbReference type="NCBIfam" id="TIGR00737">
    <property type="entry name" value="nifR3_yhdG"/>
    <property type="match status" value="1"/>
</dbReference>
<keyword evidence="7 12" id="KW-0521">NADP</keyword>
<dbReference type="Gene3D" id="3.20.20.70">
    <property type="entry name" value="Aldolase class I"/>
    <property type="match status" value="1"/>
</dbReference>
<evidence type="ECO:0000313" key="19">
    <source>
        <dbReference type="Proteomes" id="UP001138768"/>
    </source>
</evidence>
<dbReference type="EMBL" id="NRRY01000012">
    <property type="protein sequence ID" value="MBK1618689.1"/>
    <property type="molecule type" value="Genomic_DNA"/>
</dbReference>
<evidence type="ECO:0000256" key="4">
    <source>
        <dbReference type="ARBA" id="ARBA00022630"/>
    </source>
</evidence>
<evidence type="ECO:0000256" key="16">
    <source>
        <dbReference type="SAM" id="MobiDB-lite"/>
    </source>
</evidence>
<keyword evidence="4 12" id="KW-0285">Flavoprotein</keyword>
<feature type="binding site" evidence="12">
    <location>
        <begin position="203"/>
        <end position="205"/>
    </location>
    <ligand>
        <name>FMN</name>
        <dbReference type="ChEBI" id="CHEBI:58210"/>
    </ligand>
</feature>
<gene>
    <name evidence="12" type="primary">dusB</name>
    <name evidence="18" type="ORF">CKO42_09630</name>
</gene>
<dbReference type="CDD" id="cd02801">
    <property type="entry name" value="DUS_like_FMN"/>
    <property type="match status" value="1"/>
</dbReference>
<dbReference type="GO" id="GO:0000049">
    <property type="term" value="F:tRNA binding"/>
    <property type="evidence" value="ECO:0007669"/>
    <property type="project" value="UniProtKB-UniRule"/>
</dbReference>
<evidence type="ECO:0000256" key="13">
    <source>
        <dbReference type="PIRNR" id="PIRNR006621"/>
    </source>
</evidence>